<dbReference type="AlphaFoldDB" id="A0AAV3SJZ5"/>
<organism evidence="2 5">
    <name type="scientific">Halococcus dombrowskii</name>
    <dbReference type="NCBI Taxonomy" id="179637"/>
    <lineage>
        <taxon>Archaea</taxon>
        <taxon>Methanobacteriati</taxon>
        <taxon>Methanobacteriota</taxon>
        <taxon>Stenosarchaea group</taxon>
        <taxon>Halobacteria</taxon>
        <taxon>Halobacteriales</taxon>
        <taxon>Halococcaceae</taxon>
        <taxon>Halococcus</taxon>
    </lineage>
</organism>
<reference evidence="3" key="2">
    <citation type="submission" date="2022-04" db="EMBL/GenBank/DDBJ databases">
        <title>Sequencing and genomic assembly of Halococcus dombrowskii.</title>
        <authorList>
            <person name="Lim S.W."/>
            <person name="MacLea K.S."/>
        </authorList>
    </citation>
    <scope>NUCLEOTIDE SEQUENCE</scope>
    <source>
        <strain evidence="3">H4</strain>
    </source>
</reference>
<dbReference type="Proteomes" id="UP001500962">
    <property type="component" value="Unassembled WGS sequence"/>
</dbReference>
<gene>
    <name evidence="2" type="ORF">GCM10008985_28390</name>
    <name evidence="3" type="ORF">MUK72_04430</name>
</gene>
<keyword evidence="1" id="KW-0812">Transmembrane</keyword>
<evidence type="ECO:0000313" key="5">
    <source>
        <dbReference type="Proteomes" id="UP001500962"/>
    </source>
</evidence>
<dbReference type="GeneID" id="71761068"/>
<feature type="transmembrane region" description="Helical" evidence="1">
    <location>
        <begin position="70"/>
        <end position="87"/>
    </location>
</feature>
<reference evidence="2" key="3">
    <citation type="submission" date="2023-12" db="EMBL/GenBank/DDBJ databases">
        <authorList>
            <person name="Sun Q."/>
            <person name="Inoue M."/>
        </authorList>
    </citation>
    <scope>NUCLEOTIDE SEQUENCE</scope>
    <source>
        <strain evidence="2">JCM 12289</strain>
    </source>
</reference>
<evidence type="ECO:0000313" key="4">
    <source>
        <dbReference type="Proteomes" id="UP000830542"/>
    </source>
</evidence>
<sequence length="132" mass="14574">MSVLSEFLLVPLQSDGGGAFGAVSTLIAVVIALVTLAGMWKTFQRAGQPGWAAIIPIYNFYVMLKIGGNAWWWVLVILFVPIVNFYGMYKMFAGVSRAFGHGVGFALGLWFLNFIFWPLLGFGDDEYRGVPQ</sequence>
<evidence type="ECO:0000256" key="1">
    <source>
        <dbReference type="SAM" id="Phobius"/>
    </source>
</evidence>
<dbReference type="KEGG" id="hdo:MUK72_04430"/>
<dbReference type="Proteomes" id="UP000830542">
    <property type="component" value="Chromosome"/>
</dbReference>
<dbReference type="EMBL" id="BAAADN010000046">
    <property type="protein sequence ID" value="GAA0469733.1"/>
    <property type="molecule type" value="Genomic_DNA"/>
</dbReference>
<reference evidence="2" key="1">
    <citation type="journal article" date="2014" name="Int. J. Syst. Evol. Microbiol.">
        <title>Complete genome sequence of Corynebacterium casei LMG S-19264T (=DSM 44701T), isolated from a smear-ripened cheese.</title>
        <authorList>
            <consortium name="US DOE Joint Genome Institute (JGI-PGF)"/>
            <person name="Walter F."/>
            <person name="Albersmeier A."/>
            <person name="Kalinowski J."/>
            <person name="Ruckert C."/>
        </authorList>
    </citation>
    <scope>NUCLEOTIDE SEQUENCE</scope>
    <source>
        <strain evidence="2">JCM 12289</strain>
    </source>
</reference>
<feature type="transmembrane region" description="Helical" evidence="1">
    <location>
        <begin position="99"/>
        <end position="120"/>
    </location>
</feature>
<dbReference type="InterPro" id="IPR043739">
    <property type="entry name" value="DUF5684"/>
</dbReference>
<keyword evidence="4" id="KW-1185">Reference proteome</keyword>
<evidence type="ECO:0000313" key="2">
    <source>
        <dbReference type="EMBL" id="GAA0469733.1"/>
    </source>
</evidence>
<keyword evidence="1" id="KW-0472">Membrane</keyword>
<evidence type="ECO:0000313" key="3">
    <source>
        <dbReference type="EMBL" id="UOO95956.1"/>
    </source>
</evidence>
<accession>A0AAV3SJZ5</accession>
<proteinExistence type="predicted"/>
<dbReference type="RefSeq" id="WP_004051537.1">
    <property type="nucleotide sequence ID" value="NZ_BAAADN010000046.1"/>
</dbReference>
<protein>
    <submittedName>
        <fullName evidence="3">DUF5684 domain-containing protein</fullName>
    </submittedName>
</protein>
<keyword evidence="1" id="KW-1133">Transmembrane helix</keyword>
<dbReference type="Pfam" id="PF18936">
    <property type="entry name" value="DUF5684"/>
    <property type="match status" value="1"/>
</dbReference>
<name>A0AAV3SJZ5_HALDO</name>
<dbReference type="EMBL" id="CP095005">
    <property type="protein sequence ID" value="UOO95956.1"/>
    <property type="molecule type" value="Genomic_DNA"/>
</dbReference>
<feature type="transmembrane region" description="Helical" evidence="1">
    <location>
        <begin position="20"/>
        <end position="39"/>
    </location>
</feature>